<dbReference type="SMART" id="SM00471">
    <property type="entry name" value="HDc"/>
    <property type="match status" value="1"/>
</dbReference>
<dbReference type="PROSITE" id="PS51832">
    <property type="entry name" value="HD_GYP"/>
    <property type="match status" value="1"/>
</dbReference>
<dbReference type="SMART" id="SM00448">
    <property type="entry name" value="REC"/>
    <property type="match status" value="1"/>
</dbReference>
<dbReference type="Proteomes" id="UP001433638">
    <property type="component" value="Unassembled WGS sequence"/>
</dbReference>
<feature type="domain" description="HD-GYP" evidence="4">
    <location>
        <begin position="323"/>
        <end position="533"/>
    </location>
</feature>
<dbReference type="Pfam" id="PF11849">
    <property type="entry name" value="DUF3369"/>
    <property type="match status" value="1"/>
</dbReference>
<dbReference type="PANTHER" id="PTHR45228:SF9">
    <property type="entry name" value="3'3'-CGAMP-SPECIFIC PHOSPHODIESTERASE 2"/>
    <property type="match status" value="1"/>
</dbReference>
<dbReference type="InterPro" id="IPR021800">
    <property type="entry name" value="DUF3369"/>
</dbReference>
<feature type="domain" description="Response regulatory" evidence="3">
    <location>
        <begin position="31"/>
        <end position="155"/>
    </location>
</feature>
<evidence type="ECO:0000256" key="2">
    <source>
        <dbReference type="SAM" id="MobiDB-lite"/>
    </source>
</evidence>
<dbReference type="PANTHER" id="PTHR45228">
    <property type="entry name" value="CYCLIC DI-GMP PHOSPHODIESTERASE TM_0186-RELATED"/>
    <property type="match status" value="1"/>
</dbReference>
<dbReference type="InterPro" id="IPR037522">
    <property type="entry name" value="HD_GYP_dom"/>
</dbReference>
<evidence type="ECO:0000259" key="3">
    <source>
        <dbReference type="PROSITE" id="PS50110"/>
    </source>
</evidence>
<dbReference type="EMBL" id="JBEFLD010000007">
    <property type="protein sequence ID" value="MEQ6291659.1"/>
    <property type="molecule type" value="Genomic_DNA"/>
</dbReference>
<dbReference type="Gene3D" id="3.40.50.2300">
    <property type="match status" value="1"/>
</dbReference>
<reference evidence="5" key="1">
    <citation type="submission" date="2024-06" db="EMBL/GenBank/DDBJ databases">
        <title>Genome sequence of Vogesella sp. MAHUQ-64.</title>
        <authorList>
            <person name="Huq M.A."/>
        </authorList>
    </citation>
    <scope>NUCLEOTIDE SEQUENCE</scope>
    <source>
        <strain evidence="5">MAHUQ-64</strain>
    </source>
</reference>
<dbReference type="Gene3D" id="1.10.3210.10">
    <property type="entry name" value="Hypothetical protein af1432"/>
    <property type="match status" value="1"/>
</dbReference>
<dbReference type="SUPFAM" id="SSF52172">
    <property type="entry name" value="CheY-like"/>
    <property type="match status" value="1"/>
</dbReference>
<accession>A0ABV1M9K6</accession>
<dbReference type="RefSeq" id="WP_349588824.1">
    <property type="nucleotide sequence ID" value="NZ_JBEFLD010000007.1"/>
</dbReference>
<dbReference type="SUPFAM" id="SSF109604">
    <property type="entry name" value="HD-domain/PDEase-like"/>
    <property type="match status" value="1"/>
</dbReference>
<feature type="compositionally biased region" description="Acidic residues" evidence="2">
    <location>
        <begin position="7"/>
        <end position="21"/>
    </location>
</feature>
<name>A0ABV1M9K6_9NEIS</name>
<keyword evidence="1" id="KW-0597">Phosphoprotein</keyword>
<keyword evidence="6" id="KW-1185">Reference proteome</keyword>
<feature type="region of interest" description="Disordered" evidence="2">
    <location>
        <begin position="1"/>
        <end position="24"/>
    </location>
</feature>
<evidence type="ECO:0000259" key="4">
    <source>
        <dbReference type="PROSITE" id="PS51832"/>
    </source>
</evidence>
<dbReference type="CDD" id="cd00077">
    <property type="entry name" value="HDc"/>
    <property type="match status" value="1"/>
</dbReference>
<gene>
    <name evidence="5" type="ORF">ABNW52_13655</name>
</gene>
<sequence length="537" mass="59894">MSSIDNNNDDWLLDDEAEQAEEPCPTRKPWKILIIDDEKDVHSATRLAIKDMQYKERPLQLLSAYSAREGFDMLRQHDDVALILLDVVMETDNAGLLLVQRIREELHNHLARIVLRTGQPGQAPEQEVILDYDINDYKTKTELTVQKLFTTVIASLRAYENLVTIEKNRQGLSKILEGAADLYQLRSLKEFASGVLKQISAILDIGTDGVLCMENTHQQEHNRPNLEVLAATGAFEPLLGRSAEEMAPLYPELHAAILETLQSKHSLFRHPVDVLYIASQNGREFVVHFSPPWPLEDVERDLLEVFCQRISSAYDNLYLYTQLLKAQEATVVALADLAEFRDSDTGEHVLRVQQLSDAIAGELQAMGEYPAVLTPAFMDMIGMASILHDVGKVGTPDHILFKPGKLDPDERVIMEQHASIGASILSKASAMVEGVSYLSVGAEIAGGHHEYFDGSGYPHQLQGQAIPVSARIVAVVDVFDALLHKRPYKQPWPLHEVMDYIAGRAGTQFDPKVVQALQRLISSNKLPPLLLGPLQRG</sequence>
<evidence type="ECO:0000256" key="1">
    <source>
        <dbReference type="PROSITE-ProRule" id="PRU00169"/>
    </source>
</evidence>
<protein>
    <submittedName>
        <fullName evidence="5">DUF3369 domain-containing protein</fullName>
    </submittedName>
</protein>
<evidence type="ECO:0000313" key="5">
    <source>
        <dbReference type="EMBL" id="MEQ6291659.1"/>
    </source>
</evidence>
<dbReference type="InterPro" id="IPR011006">
    <property type="entry name" value="CheY-like_superfamily"/>
</dbReference>
<dbReference type="PROSITE" id="PS50110">
    <property type="entry name" value="RESPONSE_REGULATORY"/>
    <property type="match status" value="1"/>
</dbReference>
<dbReference type="Pfam" id="PF13487">
    <property type="entry name" value="HD_5"/>
    <property type="match status" value="1"/>
</dbReference>
<dbReference type="InterPro" id="IPR003607">
    <property type="entry name" value="HD/PDEase_dom"/>
</dbReference>
<feature type="modified residue" description="4-aspartylphosphate" evidence="1">
    <location>
        <position position="86"/>
    </location>
</feature>
<dbReference type="InterPro" id="IPR052020">
    <property type="entry name" value="Cyclic_di-GMP/3'3'-cGAMP_PDE"/>
</dbReference>
<dbReference type="InterPro" id="IPR001789">
    <property type="entry name" value="Sig_transdc_resp-reg_receiver"/>
</dbReference>
<proteinExistence type="predicted"/>
<comment type="caution">
    <text evidence="5">The sequence shown here is derived from an EMBL/GenBank/DDBJ whole genome shotgun (WGS) entry which is preliminary data.</text>
</comment>
<dbReference type="Pfam" id="PF00072">
    <property type="entry name" value="Response_reg"/>
    <property type="match status" value="1"/>
</dbReference>
<organism evidence="5 6">
    <name type="scientific">Vogesella oryzagri</name>
    <dbReference type="NCBI Taxonomy" id="3160864"/>
    <lineage>
        <taxon>Bacteria</taxon>
        <taxon>Pseudomonadati</taxon>
        <taxon>Pseudomonadota</taxon>
        <taxon>Betaproteobacteria</taxon>
        <taxon>Neisseriales</taxon>
        <taxon>Chromobacteriaceae</taxon>
        <taxon>Vogesella</taxon>
    </lineage>
</organism>
<evidence type="ECO:0000313" key="6">
    <source>
        <dbReference type="Proteomes" id="UP001433638"/>
    </source>
</evidence>